<dbReference type="GO" id="GO:0006828">
    <property type="term" value="P:manganese ion transport"/>
    <property type="evidence" value="ECO:0007669"/>
    <property type="project" value="TreeGrafter"/>
</dbReference>
<dbReference type="InterPro" id="IPR058533">
    <property type="entry name" value="Cation_efflux_TM"/>
</dbReference>
<sequence>MIIGYIGNSLSLSSDGFAVLSHLISMLIGLMGVRYSHVKWHPRNTYGLLRAEVVGAFGNSIFATALMFSIFIETIKRFISPERTENALLVLLAGVIGLFINVVNYVAFMDCCYPKKSMTSTDAEKGPKQITDTLFKITLWAVYEYEKW</sequence>
<accession>A0AAD1VU00</accession>
<dbReference type="Proteomes" id="UP001295444">
    <property type="component" value="Chromosome 02"/>
</dbReference>
<protein>
    <submittedName>
        <fullName evidence="9">Zinc transporter 10</fullName>
    </submittedName>
</protein>
<evidence type="ECO:0000256" key="2">
    <source>
        <dbReference type="ARBA" id="ARBA00008873"/>
    </source>
</evidence>
<feature type="domain" description="Cation efflux protein transmembrane" evidence="8">
    <location>
        <begin position="2"/>
        <end position="105"/>
    </location>
</feature>
<evidence type="ECO:0000313" key="10">
    <source>
        <dbReference type="Proteomes" id="UP001295444"/>
    </source>
</evidence>
<proteinExistence type="inferred from homology"/>
<dbReference type="PANTHER" id="PTHR45820">
    <property type="entry name" value="FI23527P1"/>
    <property type="match status" value="1"/>
</dbReference>
<dbReference type="Pfam" id="PF01545">
    <property type="entry name" value="Cation_efflux"/>
    <property type="match status" value="1"/>
</dbReference>
<keyword evidence="4" id="KW-0862">Zinc</keyword>
<evidence type="ECO:0000256" key="7">
    <source>
        <dbReference type="SAM" id="Phobius"/>
    </source>
</evidence>
<dbReference type="GO" id="GO:0006882">
    <property type="term" value="P:intracellular zinc ion homeostasis"/>
    <property type="evidence" value="ECO:0007669"/>
    <property type="project" value="TreeGrafter"/>
</dbReference>
<dbReference type="InterPro" id="IPR027469">
    <property type="entry name" value="Cation_efflux_TMD_sf"/>
</dbReference>
<evidence type="ECO:0000256" key="4">
    <source>
        <dbReference type="ARBA" id="ARBA00022833"/>
    </source>
</evidence>
<gene>
    <name evidence="9" type="ORF">PECUL_23A009688</name>
</gene>
<feature type="transmembrane region" description="Helical" evidence="7">
    <location>
        <begin position="53"/>
        <end position="75"/>
    </location>
</feature>
<comment type="similarity">
    <text evidence="2">Belongs to the cation diffusion facilitator (CDF) transporter (TC 2.A.4) family. SLC30A subfamily.</text>
</comment>
<dbReference type="EMBL" id="OW240913">
    <property type="protein sequence ID" value="CAH2254142.1"/>
    <property type="molecule type" value="Genomic_DNA"/>
</dbReference>
<evidence type="ECO:0000256" key="6">
    <source>
        <dbReference type="ARBA" id="ARBA00023136"/>
    </source>
</evidence>
<dbReference type="GO" id="GO:0016020">
    <property type="term" value="C:membrane"/>
    <property type="evidence" value="ECO:0007669"/>
    <property type="project" value="UniProtKB-SubCell"/>
</dbReference>
<feature type="transmembrane region" description="Helical" evidence="7">
    <location>
        <begin position="87"/>
        <end position="108"/>
    </location>
</feature>
<keyword evidence="3 7" id="KW-0812">Transmembrane</keyword>
<name>A0AAD1VU00_PELCU</name>
<keyword evidence="6 7" id="KW-0472">Membrane</keyword>
<dbReference type="Gene3D" id="1.20.1510.10">
    <property type="entry name" value="Cation efflux protein transmembrane domain"/>
    <property type="match status" value="1"/>
</dbReference>
<dbReference type="GO" id="GO:0010312">
    <property type="term" value="P:detoxification of zinc ion"/>
    <property type="evidence" value="ECO:0007669"/>
    <property type="project" value="TreeGrafter"/>
</dbReference>
<keyword evidence="5 7" id="KW-1133">Transmembrane helix</keyword>
<dbReference type="AlphaFoldDB" id="A0AAD1VU00"/>
<evidence type="ECO:0000256" key="1">
    <source>
        <dbReference type="ARBA" id="ARBA00004141"/>
    </source>
</evidence>
<reference evidence="9" key="1">
    <citation type="submission" date="2022-03" db="EMBL/GenBank/DDBJ databases">
        <authorList>
            <person name="Alioto T."/>
            <person name="Alioto T."/>
            <person name="Gomez Garrido J."/>
        </authorList>
    </citation>
    <scope>NUCLEOTIDE SEQUENCE</scope>
</reference>
<dbReference type="PANTHER" id="PTHR45820:SF3">
    <property type="entry name" value="CALCIUM_MANGANESE ANTIPORTER SLC30A10"/>
    <property type="match status" value="1"/>
</dbReference>
<dbReference type="SUPFAM" id="SSF161111">
    <property type="entry name" value="Cation efflux protein transmembrane domain-like"/>
    <property type="match status" value="1"/>
</dbReference>
<evidence type="ECO:0000256" key="3">
    <source>
        <dbReference type="ARBA" id="ARBA00022692"/>
    </source>
</evidence>
<keyword evidence="10" id="KW-1185">Reference proteome</keyword>
<evidence type="ECO:0000256" key="5">
    <source>
        <dbReference type="ARBA" id="ARBA00022989"/>
    </source>
</evidence>
<organism evidence="9 10">
    <name type="scientific">Pelobates cultripes</name>
    <name type="common">Western spadefoot toad</name>
    <dbReference type="NCBI Taxonomy" id="61616"/>
    <lineage>
        <taxon>Eukaryota</taxon>
        <taxon>Metazoa</taxon>
        <taxon>Chordata</taxon>
        <taxon>Craniata</taxon>
        <taxon>Vertebrata</taxon>
        <taxon>Euteleostomi</taxon>
        <taxon>Amphibia</taxon>
        <taxon>Batrachia</taxon>
        <taxon>Anura</taxon>
        <taxon>Pelobatoidea</taxon>
        <taxon>Pelobatidae</taxon>
        <taxon>Pelobates</taxon>
    </lineage>
</organism>
<dbReference type="GO" id="GO:0005385">
    <property type="term" value="F:zinc ion transmembrane transporter activity"/>
    <property type="evidence" value="ECO:0007669"/>
    <property type="project" value="TreeGrafter"/>
</dbReference>
<feature type="transmembrane region" description="Helical" evidence="7">
    <location>
        <begin position="12"/>
        <end position="33"/>
    </location>
</feature>
<evidence type="ECO:0000259" key="8">
    <source>
        <dbReference type="Pfam" id="PF01545"/>
    </source>
</evidence>
<evidence type="ECO:0000313" key="9">
    <source>
        <dbReference type="EMBL" id="CAH2254142.1"/>
    </source>
</evidence>
<comment type="subcellular location">
    <subcellularLocation>
        <location evidence="1">Membrane</location>
        <topology evidence="1">Multi-pass membrane protein</topology>
    </subcellularLocation>
</comment>